<dbReference type="SUPFAM" id="SSF47413">
    <property type="entry name" value="lambda repressor-like DNA-binding domains"/>
    <property type="match status" value="1"/>
</dbReference>
<dbReference type="InterPro" id="IPR010982">
    <property type="entry name" value="Lambda_DNA-bd_dom_sf"/>
</dbReference>
<dbReference type="Pfam" id="PF01381">
    <property type="entry name" value="HTH_3"/>
    <property type="match status" value="1"/>
</dbReference>
<dbReference type="GO" id="GO:0003677">
    <property type="term" value="F:DNA binding"/>
    <property type="evidence" value="ECO:0007669"/>
    <property type="project" value="InterPro"/>
</dbReference>
<organism evidence="3 4">
    <name type="scientific">Moraxella lacunata</name>
    <dbReference type="NCBI Taxonomy" id="477"/>
    <lineage>
        <taxon>Bacteria</taxon>
        <taxon>Pseudomonadati</taxon>
        <taxon>Pseudomonadota</taxon>
        <taxon>Gammaproteobacteria</taxon>
        <taxon>Moraxellales</taxon>
        <taxon>Moraxellaceae</taxon>
        <taxon>Moraxella</taxon>
    </lineage>
</organism>
<proteinExistence type="predicted"/>
<accession>A0A1B8PYW4</accession>
<evidence type="ECO:0000313" key="3">
    <source>
        <dbReference type="EMBL" id="OBX61432.1"/>
    </source>
</evidence>
<dbReference type="Proteomes" id="UP000092607">
    <property type="component" value="Unassembled WGS sequence"/>
</dbReference>
<evidence type="ECO:0000256" key="1">
    <source>
        <dbReference type="SAM" id="MobiDB-lite"/>
    </source>
</evidence>
<dbReference type="CDD" id="cd00093">
    <property type="entry name" value="HTH_XRE"/>
    <property type="match status" value="1"/>
</dbReference>
<dbReference type="AlphaFoldDB" id="A0A1B8PYW4"/>
<evidence type="ECO:0000313" key="4">
    <source>
        <dbReference type="Proteomes" id="UP000092607"/>
    </source>
</evidence>
<protein>
    <recommendedName>
        <fullName evidence="2">HTH cro/C1-type domain-containing protein</fullName>
    </recommendedName>
</protein>
<feature type="domain" description="HTH cro/C1-type" evidence="2">
    <location>
        <begin position="11"/>
        <end position="64"/>
    </location>
</feature>
<dbReference type="RefSeq" id="WP_065256184.1">
    <property type="nucleotide sequence ID" value="NZ_JARDJM010000029.1"/>
</dbReference>
<dbReference type="InterPro" id="IPR001387">
    <property type="entry name" value="Cro/C1-type_HTH"/>
</dbReference>
<sequence>MNTLDNFRKQIKSRRLALGLKQKDMFGRTGLSRQQYQNIEKSGNPTLETLLLIADGLNCELTLTPKNPSPTTPTASNIPQDDPTQDPWQGILDS</sequence>
<feature type="region of interest" description="Disordered" evidence="1">
    <location>
        <begin position="63"/>
        <end position="94"/>
    </location>
</feature>
<dbReference type="Gene3D" id="1.10.260.40">
    <property type="entry name" value="lambda repressor-like DNA-binding domains"/>
    <property type="match status" value="1"/>
</dbReference>
<gene>
    <name evidence="3" type="ORF">A9309_08270</name>
</gene>
<dbReference type="SMART" id="SM00530">
    <property type="entry name" value="HTH_XRE"/>
    <property type="match status" value="1"/>
</dbReference>
<dbReference type="EMBL" id="LZMS01000069">
    <property type="protein sequence ID" value="OBX61432.1"/>
    <property type="molecule type" value="Genomic_DNA"/>
</dbReference>
<dbReference type="PROSITE" id="PS50943">
    <property type="entry name" value="HTH_CROC1"/>
    <property type="match status" value="1"/>
</dbReference>
<comment type="caution">
    <text evidence="3">The sequence shown here is derived from an EMBL/GenBank/DDBJ whole genome shotgun (WGS) entry which is preliminary data.</text>
</comment>
<reference evidence="3 4" key="1">
    <citation type="submission" date="2016-06" db="EMBL/GenBank/DDBJ databases">
        <title>Draft genome of Moraxella lacunata CCUG 57757A.</title>
        <authorList>
            <person name="Salva-Serra F."/>
            <person name="Engstrom-Jakobsson H."/>
            <person name="Thorell K."/>
            <person name="Gonzales-Siles L."/>
            <person name="Karlsson R."/>
            <person name="Boulund F."/>
            <person name="Engstrand L."/>
            <person name="Kristiansson E."/>
            <person name="Moore E."/>
        </authorList>
    </citation>
    <scope>NUCLEOTIDE SEQUENCE [LARGE SCALE GENOMIC DNA]</scope>
    <source>
        <strain evidence="3 4">CCUG 57757A</strain>
    </source>
</reference>
<dbReference type="OrthoDB" id="9801039at2"/>
<evidence type="ECO:0000259" key="2">
    <source>
        <dbReference type="PROSITE" id="PS50943"/>
    </source>
</evidence>
<name>A0A1B8PYW4_MORLA</name>